<dbReference type="PRINTS" id="PR00080">
    <property type="entry name" value="SDRFAMILY"/>
</dbReference>
<accession>A0ABP9M4V1</accession>
<dbReference type="RefSeq" id="WP_194413535.1">
    <property type="nucleotide sequence ID" value="NZ_BAABKZ010000001.1"/>
</dbReference>
<keyword evidence="2" id="KW-0521">NADP</keyword>
<evidence type="ECO:0000256" key="1">
    <source>
        <dbReference type="ARBA" id="ARBA00006484"/>
    </source>
</evidence>
<dbReference type="EMBL" id="BAABKZ010000001">
    <property type="protein sequence ID" value="GAA5091169.1"/>
    <property type="molecule type" value="Genomic_DNA"/>
</dbReference>
<dbReference type="PRINTS" id="PR00081">
    <property type="entry name" value="GDHRDH"/>
</dbReference>
<dbReference type="Pfam" id="PF00106">
    <property type="entry name" value="adh_short"/>
    <property type="match status" value="1"/>
</dbReference>
<dbReference type="PANTHER" id="PTHR43490">
    <property type="entry name" value="(+)-NEOMENTHOL DEHYDROGENASE"/>
    <property type="match status" value="1"/>
</dbReference>
<reference evidence="6" key="1">
    <citation type="journal article" date="2019" name="Int. J. Syst. Evol. Microbiol.">
        <title>The Global Catalogue of Microorganisms (GCM) 10K type strain sequencing project: providing services to taxonomists for standard genome sequencing and annotation.</title>
        <authorList>
            <consortium name="The Broad Institute Genomics Platform"/>
            <consortium name="The Broad Institute Genome Sequencing Center for Infectious Disease"/>
            <person name="Wu L."/>
            <person name="Ma J."/>
        </authorList>
    </citation>
    <scope>NUCLEOTIDE SEQUENCE [LARGE SCALE GENOMIC DNA]</scope>
    <source>
        <strain evidence="6">JCM 18959</strain>
    </source>
</reference>
<keyword evidence="6" id="KW-1185">Reference proteome</keyword>
<dbReference type="PROSITE" id="PS00061">
    <property type="entry name" value="ADH_SHORT"/>
    <property type="match status" value="1"/>
</dbReference>
<evidence type="ECO:0000256" key="3">
    <source>
        <dbReference type="ARBA" id="ARBA00023002"/>
    </source>
</evidence>
<dbReference type="InterPro" id="IPR036291">
    <property type="entry name" value="NAD(P)-bd_dom_sf"/>
</dbReference>
<dbReference type="PANTHER" id="PTHR43490:SF99">
    <property type="entry name" value="SHORT-CHAIN DEHYDROGENASE_REDUCTASE"/>
    <property type="match status" value="1"/>
</dbReference>
<keyword evidence="3" id="KW-0560">Oxidoreductase</keyword>
<comment type="similarity">
    <text evidence="1 4">Belongs to the short-chain dehydrogenases/reductases (SDR) family.</text>
</comment>
<evidence type="ECO:0000313" key="6">
    <source>
        <dbReference type="Proteomes" id="UP001501407"/>
    </source>
</evidence>
<dbReference type="SUPFAM" id="SSF51735">
    <property type="entry name" value="NAD(P)-binding Rossmann-fold domains"/>
    <property type="match status" value="1"/>
</dbReference>
<name>A0ABP9M4V1_9MICO</name>
<dbReference type="Proteomes" id="UP001501407">
    <property type="component" value="Unassembled WGS sequence"/>
</dbReference>
<evidence type="ECO:0000256" key="4">
    <source>
        <dbReference type="RuleBase" id="RU000363"/>
    </source>
</evidence>
<dbReference type="Gene3D" id="3.40.50.720">
    <property type="entry name" value="NAD(P)-binding Rossmann-like Domain"/>
    <property type="match status" value="1"/>
</dbReference>
<evidence type="ECO:0000313" key="5">
    <source>
        <dbReference type="EMBL" id="GAA5091169.1"/>
    </source>
</evidence>
<comment type="caution">
    <text evidence="5">The sequence shown here is derived from an EMBL/GenBank/DDBJ whole genome shotgun (WGS) entry which is preliminary data.</text>
</comment>
<gene>
    <name evidence="5" type="ORF">GCM10025760_17950</name>
</gene>
<organism evidence="5 6">
    <name type="scientific">Microbacterium yannicii</name>
    <dbReference type="NCBI Taxonomy" id="671622"/>
    <lineage>
        <taxon>Bacteria</taxon>
        <taxon>Bacillati</taxon>
        <taxon>Actinomycetota</taxon>
        <taxon>Actinomycetes</taxon>
        <taxon>Micrococcales</taxon>
        <taxon>Microbacteriaceae</taxon>
        <taxon>Microbacterium</taxon>
    </lineage>
</organism>
<sequence>MTTALITGATRGLGRETARRLAGLGWTVWIGARDIEAGRRVAAELAGAGDGADVRAVGLDVTDDASVGDAAETVAAAGTGLDVLVNNAGIGGRFIGPRETTPADFIAVYGVNVLGPVRVTSAFLPLLEQSVSPRLVMVSSGMGSLTVTNDPSRAESTMVGLPYPSSKAALNMITSMYAKELPAVRVCAVDPGWTATDFNGNAGRQTVEEGAEAIVAGASADTVPGLFFDRRGRLPW</sequence>
<dbReference type="InterPro" id="IPR002347">
    <property type="entry name" value="SDR_fam"/>
</dbReference>
<dbReference type="InterPro" id="IPR020904">
    <property type="entry name" value="Sc_DH/Rdtase_CS"/>
</dbReference>
<protein>
    <submittedName>
        <fullName evidence="5">SDR family NAD(P)-dependent oxidoreductase</fullName>
    </submittedName>
</protein>
<proteinExistence type="inferred from homology"/>
<evidence type="ECO:0000256" key="2">
    <source>
        <dbReference type="ARBA" id="ARBA00022857"/>
    </source>
</evidence>